<dbReference type="InterPro" id="IPR002110">
    <property type="entry name" value="Ankyrin_rpt"/>
</dbReference>
<dbReference type="PANTHER" id="PTHR10039:SF15">
    <property type="entry name" value="NACHT DOMAIN-CONTAINING PROTEIN"/>
    <property type="match status" value="1"/>
</dbReference>
<evidence type="ECO:0000256" key="2">
    <source>
        <dbReference type="SAM" id="Phobius"/>
    </source>
</evidence>
<feature type="domain" description="Nephrocystin 3-like N-terminal" evidence="4">
    <location>
        <begin position="288"/>
        <end position="455"/>
    </location>
</feature>
<dbReference type="Proteomes" id="UP000320707">
    <property type="component" value="Unassembled WGS sequence"/>
</dbReference>
<dbReference type="EMBL" id="SRMI01000011">
    <property type="protein sequence ID" value="TVY61728.1"/>
    <property type="molecule type" value="Genomic_DNA"/>
</dbReference>
<comment type="caution">
    <text evidence="5">The sequence shown here is derived from an EMBL/GenBank/DDBJ whole genome shotgun (WGS) entry which is preliminary data.</text>
</comment>
<keyword evidence="2" id="KW-1133">Transmembrane helix</keyword>
<keyword evidence="1" id="KW-0677">Repeat</keyword>
<evidence type="ECO:0000313" key="5">
    <source>
        <dbReference type="EMBL" id="TVY61728.1"/>
    </source>
</evidence>
<dbReference type="SUPFAM" id="SSF52540">
    <property type="entry name" value="P-loop containing nucleoside triphosphate hydrolases"/>
    <property type="match status" value="1"/>
</dbReference>
<protein>
    <submittedName>
        <fullName evidence="5">Vegetative incompatibility protein HET-E-1</fullName>
    </submittedName>
</protein>
<dbReference type="InterPro" id="IPR054471">
    <property type="entry name" value="GPIID_WHD"/>
</dbReference>
<dbReference type="PANTHER" id="PTHR10039">
    <property type="entry name" value="AMELOGENIN"/>
    <property type="match status" value="1"/>
</dbReference>
<feature type="domain" description="GPI inositol-deacylase winged helix" evidence="3">
    <location>
        <begin position="567"/>
        <end position="646"/>
    </location>
</feature>
<evidence type="ECO:0000256" key="1">
    <source>
        <dbReference type="ARBA" id="ARBA00022737"/>
    </source>
</evidence>
<evidence type="ECO:0000313" key="6">
    <source>
        <dbReference type="Proteomes" id="UP000320707"/>
    </source>
</evidence>
<dbReference type="Gene3D" id="3.40.50.300">
    <property type="entry name" value="P-loop containing nucleotide triphosphate hydrolases"/>
    <property type="match status" value="1"/>
</dbReference>
<dbReference type="SMART" id="SM00248">
    <property type="entry name" value="ANK"/>
    <property type="match status" value="6"/>
</dbReference>
<dbReference type="InterPro" id="IPR027417">
    <property type="entry name" value="P-loop_NTPase"/>
</dbReference>
<keyword evidence="2" id="KW-0812">Transmembrane</keyword>
<evidence type="ECO:0000259" key="3">
    <source>
        <dbReference type="Pfam" id="PF22939"/>
    </source>
</evidence>
<gene>
    <name evidence="5" type="ORF">Focb16_v014081</name>
</gene>
<accession>A0A559KQ28</accession>
<dbReference type="Pfam" id="PF22939">
    <property type="entry name" value="WHD_GPIID"/>
    <property type="match status" value="1"/>
</dbReference>
<feature type="transmembrane region" description="Helical" evidence="2">
    <location>
        <begin position="1376"/>
        <end position="1396"/>
    </location>
</feature>
<organism evidence="5 6">
    <name type="scientific">Fusarium oxysporum f. sp. cubense</name>
    <dbReference type="NCBI Taxonomy" id="61366"/>
    <lineage>
        <taxon>Eukaryota</taxon>
        <taxon>Fungi</taxon>
        <taxon>Dikarya</taxon>
        <taxon>Ascomycota</taxon>
        <taxon>Pezizomycotina</taxon>
        <taxon>Sordariomycetes</taxon>
        <taxon>Hypocreomycetidae</taxon>
        <taxon>Hypocreales</taxon>
        <taxon>Nectriaceae</taxon>
        <taxon>Fusarium</taxon>
        <taxon>Fusarium oxysporum species complex</taxon>
    </lineage>
</organism>
<dbReference type="SUPFAM" id="SSF48403">
    <property type="entry name" value="Ankyrin repeat"/>
    <property type="match status" value="2"/>
</dbReference>
<dbReference type="InterPro" id="IPR056884">
    <property type="entry name" value="NPHP3-like_N"/>
</dbReference>
<sequence length="1414" mass="162561">MSNSSCLWAKARENLPADVRDWLASLEQGIQPNATGTEQIDALIKQTAQKQQELGRTSHRFKKYFDNIIRWLDKFKGIGDVVSSFDPGHAALPWAAFRFILQAILAEREQADTVLELLALTPHFVFSGRVLEMVYTQESMHIGETQDEIKLSQQGLDNLREELIKLYSALLSALKYSYLISSQHKVKRKATAIFNSSELVSIHQDLEAQHKKVIDRGEDCRNILSHTLSRKSLDLLRSIQPSLTEIGDRVRELLVRIDESERRETLKSISAILYRAHHEEVSGKRTAGTCEWIMKKEKFIRWEKSDSSVTILYGNPAAGKTFLISRVVDYCTEKAEASEALAFFYCKRDEENRRSPQDILRSILRQLSNPVKDVESGTIHVALKDLPNRLALNGTTFDVPTCENLIGKLIEGYSKTTIILDALDECDRNIREELMRVLSNLANGSSKFRVFISSRHDEDIVRHFKGTPVMEMEVTDNKEDISCYVDDRLFRDSRWAHLSPELQEEVKAVFHEKRLGMFQWAALQVDQIHRLRIWNEKNVREQIKISPTGLKGAYDVVWNQMQEMSSYEQQLARRALQWVLCAFRLLMPSELSLVMQIDPNSVSTEADTIFTPETIQSICGNLLVYDRKSNVWRFSHLSAREYIEKHHYSILESHHHVAISSIKFLERDLVWVPPSPKSSMKQFLRVAAPKRSGPGGPWVEFTVRCPYIVKHVLWHAHELDSPRFRHSELSNLLRNFFEPISKGSWTFQAWRRLLVKMEIRRALLLRKGLGYSSLQMFSTPHQVMSIHGLFHILRDLWERAGDELNVVPMLSPSPLTLAIKNRHEPIWKFILLAKAKVDNGNPGPLIAAIQVDDMEAFDALLEAKADVNESYRLFQTKRLSTNTNKLRPDTPLKAALRHSRKPSRRYFLQRLLDKGADVNFKTGSRTTLELAVQHADEESVRILLDTNTEVYSPDHLLWLAAQNWKSNLVPLFVKLGANIEEPFEGVLPLVWALRVGNLPNVRSLLEMSGTRIDLSCQDHREAILSALSKRDRRNIFPLLFESNPYINWRDCETDTLSRAVISYPKYEYELRGLGLDGSNFALQCVKGTAHCQISLFDTLLNAGADPSVSVNFGSGSTLTAAAFHGRLHHFRALLDQEKPQVKQEQKTLFRTVLFVLMSGRLGIESWKSPDNRRKPFGNEYLCPKHLEVLQLLFDGDLNAYIPIYDFLDPLIPLVYINWEGYEINNQCHLYRKGYYGCFSRLWFSIMWNIQNGTFPKLPLRSQLLRWQFPGTLPHQLTIVTKLTALSRAQPTYFIKLSIRRNRSQFIIVPVQQEVRKSLSQKSGDRRWKRYKPEIFGSRGFTQVPDKGVGTRLSNTEVDVASDKVEAYCDSHYSKNIGWALIPSLVGLFSFFIALLLSTRDYSYHLKPFEQHMNA</sequence>
<reference evidence="5 6" key="1">
    <citation type="journal article" date="2019" name="Microbiol. Resour. Announc.">
        <title>High-quality draft genome sequence of Fusarium oxysporum f. sp. cubense strain 160527, a causal agent of Panama disease.</title>
        <authorList>
            <person name="Asai S."/>
            <person name="Ayukawa Y."/>
            <person name="Gan P."/>
            <person name="Masuda S."/>
            <person name="Komatsu K."/>
            <person name="Shirasu K."/>
            <person name="Arie T."/>
        </authorList>
    </citation>
    <scope>NUCLEOTIDE SEQUENCE [LARGE SCALE GENOMIC DNA]</scope>
    <source>
        <strain evidence="5 6">160527</strain>
    </source>
</reference>
<name>A0A559KQ28_FUSOC</name>
<dbReference type="Gene3D" id="1.25.40.20">
    <property type="entry name" value="Ankyrin repeat-containing domain"/>
    <property type="match status" value="2"/>
</dbReference>
<dbReference type="InterPro" id="IPR036770">
    <property type="entry name" value="Ankyrin_rpt-contain_sf"/>
</dbReference>
<evidence type="ECO:0000259" key="4">
    <source>
        <dbReference type="Pfam" id="PF24883"/>
    </source>
</evidence>
<proteinExistence type="predicted"/>
<keyword evidence="2" id="KW-0472">Membrane</keyword>
<dbReference type="Pfam" id="PF24883">
    <property type="entry name" value="NPHP3_N"/>
    <property type="match status" value="1"/>
</dbReference>